<name>A0A0K0G381_STRVS</name>
<reference evidence="1" key="1">
    <citation type="submission" date="2014-07" db="EMBL/GenBank/DDBJ databases">
        <authorList>
            <person name="Martin A.A"/>
            <person name="De Silva N."/>
        </authorList>
    </citation>
    <scope>NUCLEOTIDE SEQUENCE</scope>
</reference>
<dbReference type="AlphaFoldDB" id="A0A0K0G381"/>
<evidence type="ECO:0000313" key="1">
    <source>
        <dbReference type="Proteomes" id="UP000035680"/>
    </source>
</evidence>
<dbReference type="WBParaSite" id="SVE_1918200.1">
    <property type="protein sequence ID" value="SVE_1918200.1"/>
    <property type="gene ID" value="SVE_1918200"/>
</dbReference>
<organism evidence="1 2">
    <name type="scientific">Strongyloides venezuelensis</name>
    <name type="common">Threadworm</name>
    <dbReference type="NCBI Taxonomy" id="75913"/>
    <lineage>
        <taxon>Eukaryota</taxon>
        <taxon>Metazoa</taxon>
        <taxon>Ecdysozoa</taxon>
        <taxon>Nematoda</taxon>
        <taxon>Chromadorea</taxon>
        <taxon>Rhabditida</taxon>
        <taxon>Tylenchina</taxon>
        <taxon>Panagrolaimomorpha</taxon>
        <taxon>Strongyloidoidea</taxon>
        <taxon>Strongyloididae</taxon>
        <taxon>Strongyloides</taxon>
    </lineage>
</organism>
<evidence type="ECO:0000313" key="2">
    <source>
        <dbReference type="WBParaSite" id="SVE_1918200.1"/>
    </source>
</evidence>
<accession>A0A0K0G381</accession>
<reference evidence="2" key="2">
    <citation type="submission" date="2015-08" db="UniProtKB">
        <authorList>
            <consortium name="WormBaseParasite"/>
        </authorList>
    </citation>
    <scope>IDENTIFICATION</scope>
</reference>
<dbReference type="Proteomes" id="UP000035680">
    <property type="component" value="Unassembled WGS sequence"/>
</dbReference>
<protein>
    <submittedName>
        <fullName evidence="2">Uncharacterized protein</fullName>
    </submittedName>
</protein>
<keyword evidence="1" id="KW-1185">Reference proteome</keyword>
<sequence length="103" mass="12123">MSVIEGNKNNFDKKEEEIKTLGKMILKLNHELEKLNFAVKKKLEIAEKTIKKIDCCEESLLFFEKKDKSIFKKASILNSDLKDFVNDKKKIDLNIIRMTQNFK</sequence>
<proteinExistence type="predicted"/>